<proteinExistence type="predicted"/>
<reference evidence="1" key="2">
    <citation type="submission" date="2020-09" db="EMBL/GenBank/DDBJ databases">
        <authorList>
            <person name="Sun Q."/>
            <person name="Ohkuma M."/>
        </authorList>
    </citation>
    <scope>NUCLEOTIDE SEQUENCE</scope>
    <source>
        <strain evidence="1">JCM 4490</strain>
    </source>
</reference>
<evidence type="ECO:0000313" key="2">
    <source>
        <dbReference type="Proteomes" id="UP000620224"/>
    </source>
</evidence>
<reference evidence="1" key="1">
    <citation type="journal article" date="2014" name="Int. J. Syst. Evol. Microbiol.">
        <title>Complete genome sequence of Corynebacterium casei LMG S-19264T (=DSM 44701T), isolated from a smear-ripened cheese.</title>
        <authorList>
            <consortium name="US DOE Joint Genome Institute (JGI-PGF)"/>
            <person name="Walter F."/>
            <person name="Albersmeier A."/>
            <person name="Kalinowski J."/>
            <person name="Ruckert C."/>
        </authorList>
    </citation>
    <scope>NUCLEOTIDE SEQUENCE</scope>
    <source>
        <strain evidence="1">JCM 4490</strain>
    </source>
</reference>
<accession>A0A918JBR6</accession>
<keyword evidence="2" id="KW-1185">Reference proteome</keyword>
<dbReference type="Proteomes" id="UP000620224">
    <property type="component" value="Unassembled WGS sequence"/>
</dbReference>
<comment type="caution">
    <text evidence="1">The sequence shown here is derived from an EMBL/GenBank/DDBJ whole genome shotgun (WGS) entry which is preliminary data.</text>
</comment>
<dbReference type="AlphaFoldDB" id="A0A918JBR6"/>
<sequence>MVERTFTELACCLITHRRLRTLCWPSRTSGVSETLKAIADEFERRHGFPQGVNEVRLADHADQAAGRTLAQVSLVPADLVTFYDSIGEATWADVGNGYFVDPASSCQILWIWSTRPGVSWFRTESGLTGWCSPAVWRMSC</sequence>
<organism evidence="1 2">
    <name type="scientific">Streptomyces lucensis JCM 4490</name>
    <dbReference type="NCBI Taxonomy" id="1306176"/>
    <lineage>
        <taxon>Bacteria</taxon>
        <taxon>Bacillati</taxon>
        <taxon>Actinomycetota</taxon>
        <taxon>Actinomycetes</taxon>
        <taxon>Kitasatosporales</taxon>
        <taxon>Streptomycetaceae</taxon>
        <taxon>Streptomyces</taxon>
    </lineage>
</organism>
<evidence type="ECO:0000313" key="1">
    <source>
        <dbReference type="EMBL" id="GGW59002.1"/>
    </source>
</evidence>
<gene>
    <name evidence="1" type="ORF">GCM10010503_40160</name>
</gene>
<dbReference type="RefSeq" id="WP_229816154.1">
    <property type="nucleotide sequence ID" value="NZ_BMUE01000008.1"/>
</dbReference>
<dbReference type="EMBL" id="BMUE01000008">
    <property type="protein sequence ID" value="GGW59002.1"/>
    <property type="molecule type" value="Genomic_DNA"/>
</dbReference>
<name>A0A918JBR6_9ACTN</name>
<protein>
    <submittedName>
        <fullName evidence="1">Uncharacterized protein</fullName>
    </submittedName>
</protein>